<evidence type="ECO:0000256" key="8">
    <source>
        <dbReference type="ARBA" id="ARBA00040914"/>
    </source>
</evidence>
<evidence type="ECO:0000256" key="2">
    <source>
        <dbReference type="ARBA" id="ARBA00022448"/>
    </source>
</evidence>
<sequence length="611" mass="62246">MRLRRGGARARHGPPRALVAGRPRRHPHHPECCGCVRRGAPGLRRDVAPGGRCVRGRAARRGRRAAGAAPRLGGREHRRRHRGLPHRGRARRSQRRTRGRAAQVAHRGGSRQAGRGGRAVHRAREPAPVSAGERGHGASTSATSGASTSATSGVSTSATSGVSTSSTNGISTRSTRGLLALITLLGGHGLSLLGNVITVIVVPLYVLHDTGSVLATGVAGVFATVPVIVGGALGGVLVDRIGFRAAAIVADLASGATILLIPVLAATTGLPFPVLLTLVFLSGLLDTPGNTAKSALVPDLAEGAGLSVARATGIHSAVSRSAAMIGASVAAVCVVWLGPLNALVIDAATFAVSALVLWVGVPRHADARPGPDGDGAPITSSNLADPSATRPAESTTRHAYWTDLAAGVRFLYHRPLLRNLVLMIVVTNCFDAAGITVLMPAYASTVGADGAIFGVMVAVFSGGALAGAGLFTWLGQRWPRRPVLVVSFLLAGAPPYLAMAAAVPVPVLLAVLAVAGLAAGSINPLITTVLYERVPRQLRARVLGAMTTGVSLGLPLGSLGAGLAVTAAGLVPVLLAVGVVYALVTLAPLTGGSWRNLEPGSLDLSREAHRD</sequence>
<feature type="compositionally biased region" description="Basic residues" evidence="9">
    <location>
        <begin position="1"/>
        <end position="14"/>
    </location>
</feature>
<evidence type="ECO:0000256" key="5">
    <source>
        <dbReference type="ARBA" id="ARBA00022989"/>
    </source>
</evidence>
<keyword evidence="6 10" id="KW-0472">Membrane</keyword>
<evidence type="ECO:0000256" key="9">
    <source>
        <dbReference type="SAM" id="MobiDB-lite"/>
    </source>
</evidence>
<feature type="transmembrane region" description="Helical" evidence="10">
    <location>
        <begin position="419"/>
        <end position="439"/>
    </location>
</feature>
<evidence type="ECO:0000256" key="6">
    <source>
        <dbReference type="ARBA" id="ARBA00023136"/>
    </source>
</evidence>
<dbReference type="EMBL" id="SOHM01000022">
    <property type="protein sequence ID" value="TFD90674.1"/>
    <property type="molecule type" value="Genomic_DNA"/>
</dbReference>
<keyword evidence="5 10" id="KW-1133">Transmembrane helix</keyword>
<feature type="transmembrane region" description="Helical" evidence="10">
    <location>
        <begin position="317"/>
        <end position="337"/>
    </location>
</feature>
<feature type="region of interest" description="Disordered" evidence="9">
    <location>
        <begin position="56"/>
        <end position="171"/>
    </location>
</feature>
<keyword evidence="13" id="KW-1185">Reference proteome</keyword>
<evidence type="ECO:0000256" key="10">
    <source>
        <dbReference type="SAM" id="Phobius"/>
    </source>
</evidence>
<feature type="transmembrane region" description="Helical" evidence="10">
    <location>
        <begin position="543"/>
        <end position="564"/>
    </location>
</feature>
<keyword evidence="2" id="KW-0813">Transport</keyword>
<dbReference type="AlphaFoldDB" id="A0A4R9BTG5"/>
<feature type="transmembrane region" description="Helical" evidence="10">
    <location>
        <begin position="509"/>
        <end position="531"/>
    </location>
</feature>
<gene>
    <name evidence="12" type="ORF">E3T61_10345</name>
</gene>
<dbReference type="InterPro" id="IPR036259">
    <property type="entry name" value="MFS_trans_sf"/>
</dbReference>
<dbReference type="PROSITE" id="PS50850">
    <property type="entry name" value="MFS"/>
    <property type="match status" value="1"/>
</dbReference>
<evidence type="ECO:0000256" key="1">
    <source>
        <dbReference type="ARBA" id="ARBA00004429"/>
    </source>
</evidence>
<feature type="compositionally biased region" description="Basic residues" evidence="9">
    <location>
        <begin position="76"/>
        <end position="99"/>
    </location>
</feature>
<dbReference type="OrthoDB" id="9793136at2"/>
<feature type="transmembrane region" description="Helical" evidence="10">
    <location>
        <begin position="483"/>
        <end position="503"/>
    </location>
</feature>
<dbReference type="GO" id="GO:0022857">
    <property type="term" value="F:transmembrane transporter activity"/>
    <property type="evidence" value="ECO:0007669"/>
    <property type="project" value="InterPro"/>
</dbReference>
<dbReference type="Gene3D" id="1.20.1250.20">
    <property type="entry name" value="MFS general substrate transporter like domains"/>
    <property type="match status" value="1"/>
</dbReference>
<dbReference type="CDD" id="cd06173">
    <property type="entry name" value="MFS_MefA_like"/>
    <property type="match status" value="1"/>
</dbReference>
<dbReference type="GO" id="GO:0005886">
    <property type="term" value="C:plasma membrane"/>
    <property type="evidence" value="ECO:0007669"/>
    <property type="project" value="UniProtKB-SubCell"/>
</dbReference>
<evidence type="ECO:0000313" key="12">
    <source>
        <dbReference type="EMBL" id="TFD90674.1"/>
    </source>
</evidence>
<comment type="similarity">
    <text evidence="7">Belongs to the major facilitator superfamily. Drug:H(+) antiporter-3 (DHA3) (TC 2.A.1.21) family.</text>
</comment>
<evidence type="ECO:0000259" key="11">
    <source>
        <dbReference type="PROSITE" id="PS50850"/>
    </source>
</evidence>
<organism evidence="12 13">
    <name type="scientific">Cryobacterium lactosi</name>
    <dbReference type="NCBI Taxonomy" id="1259202"/>
    <lineage>
        <taxon>Bacteria</taxon>
        <taxon>Bacillati</taxon>
        <taxon>Actinomycetota</taxon>
        <taxon>Actinomycetes</taxon>
        <taxon>Micrococcales</taxon>
        <taxon>Microbacteriaceae</taxon>
        <taxon>Cryobacterium</taxon>
    </lineage>
</organism>
<dbReference type="Pfam" id="PF07690">
    <property type="entry name" value="MFS_1"/>
    <property type="match status" value="1"/>
</dbReference>
<dbReference type="InterPro" id="IPR011701">
    <property type="entry name" value="MFS"/>
</dbReference>
<keyword evidence="4 10" id="KW-0812">Transmembrane</keyword>
<evidence type="ECO:0000256" key="3">
    <source>
        <dbReference type="ARBA" id="ARBA00022475"/>
    </source>
</evidence>
<proteinExistence type="inferred from homology"/>
<dbReference type="PANTHER" id="PTHR23513">
    <property type="entry name" value="INTEGRAL MEMBRANE EFFLUX PROTEIN-RELATED"/>
    <property type="match status" value="1"/>
</dbReference>
<evidence type="ECO:0000313" key="13">
    <source>
        <dbReference type="Proteomes" id="UP000298468"/>
    </source>
</evidence>
<dbReference type="PANTHER" id="PTHR23513:SF9">
    <property type="entry name" value="ENTEROBACTIN EXPORTER ENTS"/>
    <property type="match status" value="1"/>
</dbReference>
<feature type="compositionally biased region" description="Low complexity" evidence="9">
    <location>
        <begin position="100"/>
        <end position="113"/>
    </location>
</feature>
<feature type="domain" description="Major facilitator superfamily (MFS) profile" evidence="11">
    <location>
        <begin position="417"/>
        <end position="611"/>
    </location>
</feature>
<comment type="subcellular location">
    <subcellularLocation>
        <location evidence="1">Cell inner membrane</location>
        <topology evidence="1">Multi-pass membrane protein</topology>
    </subcellularLocation>
</comment>
<name>A0A4R9BTG5_9MICO</name>
<evidence type="ECO:0000256" key="4">
    <source>
        <dbReference type="ARBA" id="ARBA00022692"/>
    </source>
</evidence>
<feature type="transmembrane region" description="Helical" evidence="10">
    <location>
        <begin position="451"/>
        <end position="471"/>
    </location>
</feature>
<feature type="transmembrane region" description="Helical" evidence="10">
    <location>
        <begin position="213"/>
        <end position="238"/>
    </location>
</feature>
<reference evidence="12 13" key="1">
    <citation type="submission" date="2019-03" db="EMBL/GenBank/DDBJ databases">
        <title>Genomics of glacier-inhabiting Cryobacterium strains.</title>
        <authorList>
            <person name="Liu Q."/>
            <person name="Xin Y.-H."/>
        </authorList>
    </citation>
    <scope>NUCLEOTIDE SEQUENCE [LARGE SCALE GENOMIC DNA]</scope>
    <source>
        <strain evidence="12 13">Sr59</strain>
    </source>
</reference>
<comment type="caution">
    <text evidence="12">The sequence shown here is derived from an EMBL/GenBank/DDBJ whole genome shotgun (WGS) entry which is preliminary data.</text>
</comment>
<dbReference type="InterPro" id="IPR020846">
    <property type="entry name" value="MFS_dom"/>
</dbReference>
<keyword evidence="3" id="KW-1003">Cell membrane</keyword>
<accession>A0A4R9BTG5</accession>
<dbReference type="Proteomes" id="UP000298468">
    <property type="component" value="Unassembled WGS sequence"/>
</dbReference>
<dbReference type="SUPFAM" id="SSF103473">
    <property type="entry name" value="MFS general substrate transporter"/>
    <property type="match status" value="1"/>
</dbReference>
<feature type="transmembrane region" description="Helical" evidence="10">
    <location>
        <begin position="178"/>
        <end position="207"/>
    </location>
</feature>
<feature type="region of interest" description="Disordered" evidence="9">
    <location>
        <begin position="1"/>
        <end position="30"/>
    </location>
</feature>
<feature type="compositionally biased region" description="Low complexity" evidence="9">
    <location>
        <begin position="137"/>
        <end position="167"/>
    </location>
</feature>
<evidence type="ECO:0000256" key="7">
    <source>
        <dbReference type="ARBA" id="ARBA00038075"/>
    </source>
</evidence>
<feature type="transmembrane region" description="Helical" evidence="10">
    <location>
        <begin position="570"/>
        <end position="589"/>
    </location>
</feature>
<feature type="region of interest" description="Disordered" evidence="9">
    <location>
        <begin position="368"/>
        <end position="391"/>
    </location>
</feature>
<protein>
    <recommendedName>
        <fullName evidence="8">Multidrug efflux pump Tap</fullName>
    </recommendedName>
</protein>